<protein>
    <submittedName>
        <fullName evidence="1">Uncharacterized protein</fullName>
    </submittedName>
</protein>
<sequence length="143" mass="16593">MPPVRWQWSVITNSEKKHSSENSIEDIMFKKLKAWRRKHWPTQIEQFQDGDAFAAEEISKYGIHDGVNVIMSLPSNKRNAFDRGMINHAERAMAQYHAGWKCADQIIEKASYHVAVEVITRKNPANNPAYQKGMEDRLLKEQP</sequence>
<dbReference type="EMBL" id="MT234338">
    <property type="protein sequence ID" value="QIW87235.1"/>
    <property type="molecule type" value="Genomic_DNA"/>
</dbReference>
<evidence type="ECO:0000313" key="1">
    <source>
        <dbReference type="EMBL" id="QIW87235.1"/>
    </source>
</evidence>
<evidence type="ECO:0000313" key="2">
    <source>
        <dbReference type="Proteomes" id="UP000671973"/>
    </source>
</evidence>
<keyword evidence="2" id="KW-1185">Reference proteome</keyword>
<proteinExistence type="predicted"/>
<gene>
    <name evidence="1" type="ORF">Ab1vBOLIVR1_gp40</name>
</gene>
<accession>A0A858MXG1</accession>
<reference evidence="1 2" key="1">
    <citation type="submission" date="2020-03" db="EMBL/GenBank/DDBJ databases">
        <authorList>
            <person name="Holtappels D."/>
            <person name="Bomans J.P.J."/>
            <person name="Lavigne R."/>
            <person name="Wagemans J."/>
        </authorList>
    </citation>
    <scope>NUCLEOTIDE SEQUENCE [LARGE SCALE GENOMIC DNA]</scope>
    <source>
        <strain evidence="1 2">OLIVR1</strain>
    </source>
</reference>
<dbReference type="Proteomes" id="UP000671973">
    <property type="component" value="Segment"/>
</dbReference>
<name>A0A858MXG1_9CAUD</name>
<organism evidence="1 2">
    <name type="scientific">Agrobacterium phage OLIVR1</name>
    <dbReference type="NCBI Taxonomy" id="2723769"/>
    <lineage>
        <taxon>Viruses</taxon>
        <taxon>Duplodnaviria</taxon>
        <taxon>Heunggongvirae</taxon>
        <taxon>Uroviricota</taxon>
        <taxon>Caudoviricetes</taxon>
        <taxon>Schitoviridae</taxon>
        <taxon>Oliverunavirus</taxon>
        <taxon>Oliverunavirus OLIVR1</taxon>
    </lineage>
</organism>